<feature type="compositionally biased region" description="Low complexity" evidence="1">
    <location>
        <begin position="8"/>
        <end position="22"/>
    </location>
</feature>
<accession>A0AAI9VD42</accession>
<gene>
    <name evidence="2" type="ORF">CCUS01_00657</name>
</gene>
<dbReference type="EMBL" id="MPDP01000112">
    <property type="protein sequence ID" value="KAK1480101.1"/>
    <property type="molecule type" value="Genomic_DNA"/>
</dbReference>
<evidence type="ECO:0000313" key="2">
    <source>
        <dbReference type="EMBL" id="KAK1480101.1"/>
    </source>
</evidence>
<name>A0AAI9VD42_9PEZI</name>
<feature type="region of interest" description="Disordered" evidence="1">
    <location>
        <begin position="1"/>
        <end position="22"/>
    </location>
</feature>
<sequence length="246" mass="26822">MMATSQVPTALSLPQSPPASSTPWPLPGPLPVLPSLPCFLGRVGSSSLCFSGHCSPKSSNCIRCVHMWPGKAARDLPMRLVLVRSLARWRACIGHPNSARQYRAGLSWPVLAPSWPPYRNFHRHVKTVAVVSRWRQSSTRTISYPGARHRLGQRPKAHRAPVVLAYGISSTAICRPPGAKAKAHSSSVSKSCRISDDDFLALLTPFGGSGLTNQVNHTFNSLKTSSRFDNINTGPEAFYNEIKDTT</sequence>
<comment type="caution">
    <text evidence="2">The sequence shown here is derived from an EMBL/GenBank/DDBJ whole genome shotgun (WGS) entry which is preliminary data.</text>
</comment>
<evidence type="ECO:0000256" key="1">
    <source>
        <dbReference type="SAM" id="MobiDB-lite"/>
    </source>
</evidence>
<dbReference type="AlphaFoldDB" id="A0AAI9VD42"/>
<protein>
    <submittedName>
        <fullName evidence="2">Uncharacterized protein</fullName>
    </submittedName>
</protein>
<proteinExistence type="predicted"/>
<dbReference type="Proteomes" id="UP001239213">
    <property type="component" value="Unassembled WGS sequence"/>
</dbReference>
<reference evidence="2" key="1">
    <citation type="submission" date="2016-11" db="EMBL/GenBank/DDBJ databases">
        <title>The genome sequence of Colletotrichum cuscutae.</title>
        <authorList>
            <person name="Baroncelli R."/>
        </authorList>
    </citation>
    <scope>NUCLEOTIDE SEQUENCE</scope>
    <source>
        <strain evidence="2">IMI 304802</strain>
    </source>
</reference>
<keyword evidence="3" id="KW-1185">Reference proteome</keyword>
<organism evidence="2 3">
    <name type="scientific">Colletotrichum cuscutae</name>
    <dbReference type="NCBI Taxonomy" id="1209917"/>
    <lineage>
        <taxon>Eukaryota</taxon>
        <taxon>Fungi</taxon>
        <taxon>Dikarya</taxon>
        <taxon>Ascomycota</taxon>
        <taxon>Pezizomycotina</taxon>
        <taxon>Sordariomycetes</taxon>
        <taxon>Hypocreomycetidae</taxon>
        <taxon>Glomerellales</taxon>
        <taxon>Glomerellaceae</taxon>
        <taxon>Colletotrichum</taxon>
        <taxon>Colletotrichum acutatum species complex</taxon>
    </lineage>
</organism>
<evidence type="ECO:0000313" key="3">
    <source>
        <dbReference type="Proteomes" id="UP001239213"/>
    </source>
</evidence>